<evidence type="ECO:0000313" key="3">
    <source>
        <dbReference type="Proteomes" id="UP000003330"/>
    </source>
</evidence>
<accession>G5K5M3</accession>
<name>G5K5M3_9STRE</name>
<proteinExistence type="predicted"/>
<organism evidence="2 3">
    <name type="scientific">Streptococcus ictaluri 707-05</name>
    <dbReference type="NCBI Taxonomy" id="764299"/>
    <lineage>
        <taxon>Bacteria</taxon>
        <taxon>Bacillati</taxon>
        <taxon>Bacillota</taxon>
        <taxon>Bacilli</taxon>
        <taxon>Lactobacillales</taxon>
        <taxon>Streptococcaceae</taxon>
        <taxon>Streptococcus</taxon>
    </lineage>
</organism>
<gene>
    <name evidence="2" type="ORF">STRIC_2139</name>
</gene>
<dbReference type="Gene3D" id="1.10.720.30">
    <property type="entry name" value="SAP domain"/>
    <property type="match status" value="1"/>
</dbReference>
<evidence type="ECO:0000313" key="2">
    <source>
        <dbReference type="EMBL" id="EHI68867.1"/>
    </source>
</evidence>
<dbReference type="EMBL" id="AEUX02000007">
    <property type="protein sequence ID" value="EHI68867.1"/>
    <property type="molecule type" value="Genomic_DNA"/>
</dbReference>
<feature type="domain" description="HeH/LEM" evidence="1">
    <location>
        <begin position="52"/>
        <end position="86"/>
    </location>
</feature>
<dbReference type="OrthoDB" id="2236696at2"/>
<evidence type="ECO:0000259" key="1">
    <source>
        <dbReference type="Pfam" id="PF12949"/>
    </source>
</evidence>
<dbReference type="AlphaFoldDB" id="G5K5M3"/>
<sequence length="89" mass="9980">MAEVIKAFRDKVTTNAYYVGDDYKGDRIEELTANGYLAGNTPKLDTVEEVDLDKLKVDEIKAKLDELGVDHDPKLKKPELLELLKQSAS</sequence>
<reference evidence="2 3" key="1">
    <citation type="journal article" date="2014" name="Int. J. Syst. Evol. Microbiol.">
        <title>Phylogenomics and the dynamic genome evolution of the genus Streptococcus.</title>
        <authorList>
            <consortium name="The Broad Institute Genome Sequencing Platform"/>
            <person name="Richards V.P."/>
            <person name="Palmer S.R."/>
            <person name="Pavinski Bitar P.D."/>
            <person name="Qin X."/>
            <person name="Weinstock G.M."/>
            <person name="Highlander S.K."/>
            <person name="Town C.D."/>
            <person name="Burne R.A."/>
            <person name="Stanhope M.J."/>
        </authorList>
    </citation>
    <scope>NUCLEOTIDE SEQUENCE [LARGE SCALE GENOMIC DNA]</scope>
    <source>
        <strain evidence="2 3">707-05</strain>
    </source>
</reference>
<dbReference type="InterPro" id="IPR036361">
    <property type="entry name" value="SAP_dom_sf"/>
</dbReference>
<dbReference type="Proteomes" id="UP000003330">
    <property type="component" value="Unassembled WGS sequence"/>
</dbReference>
<protein>
    <recommendedName>
        <fullName evidence="1">HeH/LEM domain-containing protein</fullName>
    </recommendedName>
</protein>
<dbReference type="STRING" id="764299.STRIC_2139"/>
<comment type="caution">
    <text evidence="2">The sequence shown here is derived from an EMBL/GenBank/DDBJ whole genome shotgun (WGS) entry which is preliminary data.</text>
</comment>
<dbReference type="RefSeq" id="WP_008089726.1">
    <property type="nucleotide sequence ID" value="NZ_AEUX02000007.1"/>
</dbReference>
<keyword evidence="3" id="KW-1185">Reference proteome</keyword>
<dbReference type="Pfam" id="PF12949">
    <property type="entry name" value="HeH"/>
    <property type="match status" value="1"/>
</dbReference>
<dbReference type="InterPro" id="IPR025856">
    <property type="entry name" value="HeH/LEM_domain"/>
</dbReference>